<dbReference type="Proteomes" id="UP001642720">
    <property type="component" value="Unassembled WGS sequence"/>
</dbReference>
<proteinExistence type="predicted"/>
<feature type="domain" description="F-box" evidence="2">
    <location>
        <begin position="3"/>
        <end position="49"/>
    </location>
</feature>
<evidence type="ECO:0000259" key="2">
    <source>
        <dbReference type="PROSITE" id="PS50181"/>
    </source>
</evidence>
<dbReference type="PROSITE" id="PS50181">
    <property type="entry name" value="FBOX"/>
    <property type="match status" value="1"/>
</dbReference>
<evidence type="ECO:0000313" key="4">
    <source>
        <dbReference type="Proteomes" id="UP001642720"/>
    </source>
</evidence>
<protein>
    <recommendedName>
        <fullName evidence="2">F-box domain-containing protein</fullName>
    </recommendedName>
</protein>
<dbReference type="EMBL" id="PPTA01000001">
    <property type="protein sequence ID" value="TFB07254.1"/>
    <property type="molecule type" value="Genomic_DNA"/>
</dbReference>
<reference evidence="3 4" key="1">
    <citation type="submission" date="2018-01" db="EMBL/GenBank/DDBJ databases">
        <title>Genome characterization of the sugarcane-associated fungus Trichoderma ghanense CCMA-1212 and their application in lignocelulose bioconversion.</title>
        <authorList>
            <person name="Steindorff A.S."/>
            <person name="Mendes T.D."/>
            <person name="Vilela E.S.D."/>
            <person name="Rodrigues D.S."/>
            <person name="Formighieri E.F."/>
            <person name="Melo I.S."/>
            <person name="Favaro L.C.L."/>
        </authorList>
    </citation>
    <scope>NUCLEOTIDE SEQUENCE [LARGE SCALE GENOMIC DNA]</scope>
    <source>
        <strain evidence="3 4">CCMA-1212</strain>
    </source>
</reference>
<accession>A0ABY2HFS4</accession>
<evidence type="ECO:0000313" key="3">
    <source>
        <dbReference type="EMBL" id="TFB07254.1"/>
    </source>
</evidence>
<organism evidence="3 4">
    <name type="scientific">Trichoderma ghanense</name>
    <dbReference type="NCBI Taxonomy" id="65468"/>
    <lineage>
        <taxon>Eukaryota</taxon>
        <taxon>Fungi</taxon>
        <taxon>Dikarya</taxon>
        <taxon>Ascomycota</taxon>
        <taxon>Pezizomycotina</taxon>
        <taxon>Sordariomycetes</taxon>
        <taxon>Hypocreomycetidae</taxon>
        <taxon>Hypocreales</taxon>
        <taxon>Hypocreaceae</taxon>
        <taxon>Trichoderma</taxon>
    </lineage>
</organism>
<evidence type="ECO:0000256" key="1">
    <source>
        <dbReference type="SAM" id="MobiDB-lite"/>
    </source>
</evidence>
<dbReference type="CDD" id="cd09917">
    <property type="entry name" value="F-box_SF"/>
    <property type="match status" value="1"/>
</dbReference>
<dbReference type="SUPFAM" id="SSF81383">
    <property type="entry name" value="F-box domain"/>
    <property type="match status" value="1"/>
</dbReference>
<dbReference type="InterPro" id="IPR036047">
    <property type="entry name" value="F-box-like_dom_sf"/>
</dbReference>
<comment type="caution">
    <text evidence="3">The sequence shown here is derived from an EMBL/GenBank/DDBJ whole genome shotgun (WGS) entry which is preliminary data.</text>
</comment>
<keyword evidence="4" id="KW-1185">Reference proteome</keyword>
<dbReference type="GeneID" id="300572568"/>
<dbReference type="RefSeq" id="XP_073563455.1">
    <property type="nucleotide sequence ID" value="XM_073698118.1"/>
</dbReference>
<dbReference type="InterPro" id="IPR001810">
    <property type="entry name" value="F-box_dom"/>
</dbReference>
<name>A0ABY2HFS4_9HYPO</name>
<gene>
    <name evidence="3" type="ORF">CCMA1212_000657</name>
</gene>
<feature type="region of interest" description="Disordered" evidence="1">
    <location>
        <begin position="597"/>
        <end position="624"/>
    </location>
</feature>
<sequence length="624" mass="68803">MNRPSLANLPDDLILDIVQHLDTARDVAHLGSTSRHAQAVINQSGWRSFVRAKFPSVDTHTGLLGGWNAVADRLTYLDRCWDTRAFYLTVYGEKSAARPKRRDFARNRQSVNFHSVIDATTLLSTQEELLAYGAGENLVLGRRGVSGKGQSRWSKLGGRETGYAAGTGDVTALSIIERQEFPEVVVGRADGDLQLLSVRDEALSEASQSFASIHDTADAAKAPLARRSPGQRAISWTEWQADAKLLASCRSSVLTLYNLSDTEEATLKPALFYDVSKDSSADELSLLRSVKFMGQDVVACGIGGSSEPLRWAKVRPTGIEFFNAAKNLNLSEDRASADSGRLAEKTTVRAIQPVARMNHNLLLSAWDDGSHRLSDLRTSSDHDVLYRDGFQPYQASSSMLVYGSERFVAGNNCSPDLRFFDFRFPKAYHHTSAMPCSADAPFPGRPYQYGAVNDLDGLQLDPVDRCDPSSSDRTCTWHHLSRQDSWRPDAVMHIYSSSMDRVHSLVKASDLSTSFYCGVRGALVEATYALAEDVDAVTSRRSAPEGWQASDPEGRASLIETGVGRRDGESQLEEQTQTRMPELYYYERWTIPEADGLGEAGEAGMKRQTGRRLDPALVASRRGR</sequence>